<dbReference type="CDD" id="cd05400">
    <property type="entry name" value="NT_2-5OAS_ClassI-CCAase"/>
    <property type="match status" value="1"/>
</dbReference>
<evidence type="ECO:0000259" key="2">
    <source>
        <dbReference type="Pfam" id="PF18134"/>
    </source>
</evidence>
<dbReference type="Pfam" id="PF18134">
    <property type="entry name" value="AGS_C"/>
    <property type="match status" value="1"/>
</dbReference>
<evidence type="ECO:0000256" key="1">
    <source>
        <dbReference type="ARBA" id="ARBA00023118"/>
    </source>
</evidence>
<accession>A0A1F4URA1</accession>
<dbReference type="InterPro" id="IPR040511">
    <property type="entry name" value="AGS_C"/>
</dbReference>
<dbReference type="InterPro" id="IPR006116">
    <property type="entry name" value="NT_2-5OAS_ClassI-CCAase"/>
</dbReference>
<gene>
    <name evidence="3" type="ORF">A2886_01860</name>
</gene>
<protein>
    <recommendedName>
        <fullName evidence="2">Adenylyl/Guanylyl and SMODS C-terminal sensor domain-containing protein</fullName>
    </recommendedName>
</protein>
<dbReference type="GO" id="GO:0051607">
    <property type="term" value="P:defense response to virus"/>
    <property type="evidence" value="ECO:0007669"/>
    <property type="project" value="UniProtKB-KW"/>
</dbReference>
<proteinExistence type="predicted"/>
<dbReference type="EMBL" id="MEVA01000008">
    <property type="protein sequence ID" value="OGC47488.1"/>
    <property type="molecule type" value="Genomic_DNA"/>
</dbReference>
<evidence type="ECO:0000313" key="4">
    <source>
        <dbReference type="Proteomes" id="UP000176608"/>
    </source>
</evidence>
<organism evidence="3 4">
    <name type="scientific">candidate division WWE3 bacterium RIFCSPHIGHO2_01_FULL_42_13</name>
    <dbReference type="NCBI Taxonomy" id="1802617"/>
    <lineage>
        <taxon>Bacteria</taxon>
        <taxon>Katanobacteria</taxon>
    </lineage>
</organism>
<keyword evidence="1" id="KW-0051">Antiviral defense</keyword>
<dbReference type="Proteomes" id="UP000176608">
    <property type="component" value="Unassembled WGS sequence"/>
</dbReference>
<dbReference type="SUPFAM" id="SSF81301">
    <property type="entry name" value="Nucleotidyltransferase"/>
    <property type="match status" value="1"/>
</dbReference>
<dbReference type="Gene3D" id="3.30.460.10">
    <property type="entry name" value="Beta Polymerase, domain 2"/>
    <property type="match status" value="1"/>
</dbReference>
<feature type="domain" description="Adenylyl/Guanylyl and SMODS C-terminal sensor" evidence="2">
    <location>
        <begin position="299"/>
        <end position="428"/>
    </location>
</feature>
<dbReference type="InterPro" id="IPR043519">
    <property type="entry name" value="NT_sf"/>
</dbReference>
<dbReference type="AlphaFoldDB" id="A0A1F4URA1"/>
<name>A0A1F4URA1_UNCKA</name>
<sequence length="432" mass="49870">MNINDQFLKFYENIKLTPAQRDDAVAKHTGVCKKLHDYYYPDSEYNGSTKLLIGSYAKHTHIRPARDIDVIFIMPPEKFEQYNDNRSNCQSQLLQDIKAILAEKYPNTPIRADEKVVVLEFADTKHDVELLPAWENDDGTFKIPNSANGGSWENWNPRSEILKISDSDEATGKTRALIRMVKKWSENCSAKIKSYKIEDGVIDFFTTTDHDLDYPVLVRNFFEYLYNATADQNLRSHLSTAFNRAKKACEFENNDKMEDAVAEWQKIFGDDFYITLEKGVADGIDDKIQKLYLVYPSSKEEYLESKYGIKTSLSSAYSLKIDAEVQQNGFRNNFLSNFILNKLPLLKNKKLIFRVIKNTVPDPFEIKWKVRNFGSEAKDANDLRGEISDDFGSAEKKENTRYMGEHYVECYIIRSNVCVASDRILVPIGRDY</sequence>
<dbReference type="Pfam" id="PF18144">
    <property type="entry name" value="SMODS"/>
    <property type="match status" value="1"/>
</dbReference>
<dbReference type="GO" id="GO:0016779">
    <property type="term" value="F:nucleotidyltransferase activity"/>
    <property type="evidence" value="ECO:0007669"/>
    <property type="project" value="InterPro"/>
</dbReference>
<dbReference type="STRING" id="1802617.A2886_01860"/>
<evidence type="ECO:0000313" key="3">
    <source>
        <dbReference type="EMBL" id="OGC47488.1"/>
    </source>
</evidence>
<comment type="caution">
    <text evidence="3">The sequence shown here is derived from an EMBL/GenBank/DDBJ whole genome shotgun (WGS) entry which is preliminary data.</text>
</comment>
<reference evidence="3 4" key="1">
    <citation type="journal article" date="2016" name="Nat. Commun.">
        <title>Thousands of microbial genomes shed light on interconnected biogeochemical processes in an aquifer system.</title>
        <authorList>
            <person name="Anantharaman K."/>
            <person name="Brown C.T."/>
            <person name="Hug L.A."/>
            <person name="Sharon I."/>
            <person name="Castelle C.J."/>
            <person name="Probst A.J."/>
            <person name="Thomas B.C."/>
            <person name="Singh A."/>
            <person name="Wilkins M.J."/>
            <person name="Karaoz U."/>
            <person name="Brodie E.L."/>
            <person name="Williams K.H."/>
            <person name="Hubbard S.S."/>
            <person name="Banfield J.F."/>
        </authorList>
    </citation>
    <scope>NUCLEOTIDE SEQUENCE [LARGE SCALE GENOMIC DNA]</scope>
</reference>